<keyword evidence="3" id="KW-1185">Reference proteome</keyword>
<sequence>MFQKICGPEFSCTVLLIDMRCSCLMFTSLLWLTCCFVNMVVNPFSSKNYFSPRINCVPFVPVSI</sequence>
<evidence type="ECO:0000313" key="3">
    <source>
        <dbReference type="Proteomes" id="UP000289738"/>
    </source>
</evidence>
<feature type="transmembrane region" description="Helical" evidence="1">
    <location>
        <begin position="21"/>
        <end position="41"/>
    </location>
</feature>
<accession>A0A445AC93</accession>
<reference evidence="2 3" key="1">
    <citation type="submission" date="2019-01" db="EMBL/GenBank/DDBJ databases">
        <title>Sequencing of cultivated peanut Arachis hypogaea provides insights into genome evolution and oil improvement.</title>
        <authorList>
            <person name="Chen X."/>
        </authorList>
    </citation>
    <scope>NUCLEOTIDE SEQUENCE [LARGE SCALE GENOMIC DNA]</scope>
    <source>
        <strain evidence="3">cv. Fuhuasheng</strain>
        <tissue evidence="2">Leaves</tissue>
    </source>
</reference>
<name>A0A445AC93_ARAHY</name>
<evidence type="ECO:0000313" key="2">
    <source>
        <dbReference type="EMBL" id="RYR24073.1"/>
    </source>
</evidence>
<dbReference type="EMBL" id="SDMP01000012">
    <property type="protein sequence ID" value="RYR24073.1"/>
    <property type="molecule type" value="Genomic_DNA"/>
</dbReference>
<comment type="caution">
    <text evidence="2">The sequence shown here is derived from an EMBL/GenBank/DDBJ whole genome shotgun (WGS) entry which is preliminary data.</text>
</comment>
<evidence type="ECO:0000256" key="1">
    <source>
        <dbReference type="SAM" id="Phobius"/>
    </source>
</evidence>
<dbReference type="Proteomes" id="UP000289738">
    <property type="component" value="Chromosome B02"/>
</dbReference>
<gene>
    <name evidence="2" type="ORF">Ahy_B02g057568</name>
</gene>
<protein>
    <submittedName>
        <fullName evidence="2">Uncharacterized protein</fullName>
    </submittedName>
</protein>
<organism evidence="2 3">
    <name type="scientific">Arachis hypogaea</name>
    <name type="common">Peanut</name>
    <dbReference type="NCBI Taxonomy" id="3818"/>
    <lineage>
        <taxon>Eukaryota</taxon>
        <taxon>Viridiplantae</taxon>
        <taxon>Streptophyta</taxon>
        <taxon>Embryophyta</taxon>
        <taxon>Tracheophyta</taxon>
        <taxon>Spermatophyta</taxon>
        <taxon>Magnoliopsida</taxon>
        <taxon>eudicotyledons</taxon>
        <taxon>Gunneridae</taxon>
        <taxon>Pentapetalae</taxon>
        <taxon>rosids</taxon>
        <taxon>fabids</taxon>
        <taxon>Fabales</taxon>
        <taxon>Fabaceae</taxon>
        <taxon>Papilionoideae</taxon>
        <taxon>50 kb inversion clade</taxon>
        <taxon>dalbergioids sensu lato</taxon>
        <taxon>Dalbergieae</taxon>
        <taxon>Pterocarpus clade</taxon>
        <taxon>Arachis</taxon>
    </lineage>
</organism>
<keyword evidence="1" id="KW-1133">Transmembrane helix</keyword>
<dbReference type="AlphaFoldDB" id="A0A445AC93"/>
<keyword evidence="1" id="KW-0472">Membrane</keyword>
<proteinExistence type="predicted"/>
<keyword evidence="1" id="KW-0812">Transmembrane</keyword>